<comment type="caution">
    <text evidence="9">The sequence shown here is derived from an EMBL/GenBank/DDBJ whole genome shotgun (WGS) entry which is preliminary data.</text>
</comment>
<feature type="compositionally biased region" description="Gly residues" evidence="6">
    <location>
        <begin position="134"/>
        <end position="153"/>
    </location>
</feature>
<dbReference type="SUPFAM" id="SSF56645">
    <property type="entry name" value="Acyl-CoA dehydrogenase NM domain-like"/>
    <property type="match status" value="1"/>
</dbReference>
<evidence type="ECO:0000256" key="4">
    <source>
        <dbReference type="ARBA" id="ARBA00022827"/>
    </source>
</evidence>
<dbReference type="InterPro" id="IPR037069">
    <property type="entry name" value="AcylCoA_DH/ox_N_sf"/>
</dbReference>
<dbReference type="RefSeq" id="WP_397671174.1">
    <property type="nucleotide sequence ID" value="NZ_JBIRGH010000002.1"/>
</dbReference>
<dbReference type="InterPro" id="IPR036250">
    <property type="entry name" value="AcylCo_DH-like_C"/>
</dbReference>
<keyword evidence="4" id="KW-0274">FAD</keyword>
<feature type="region of interest" description="Disordered" evidence="6">
    <location>
        <begin position="130"/>
        <end position="156"/>
    </location>
</feature>
<comment type="cofactor">
    <cofactor evidence="1">
        <name>FAD</name>
        <dbReference type="ChEBI" id="CHEBI:57692"/>
    </cofactor>
</comment>
<dbReference type="PANTHER" id="PTHR43884">
    <property type="entry name" value="ACYL-COA DEHYDROGENASE"/>
    <property type="match status" value="1"/>
</dbReference>
<dbReference type="InterPro" id="IPR009075">
    <property type="entry name" value="AcylCo_DH/oxidase_C"/>
</dbReference>
<name>A0ABW7R6A5_9ACTN</name>
<sequence length="378" mass="39088">MTFLLDDEQREFGRTLDRMLGAADIAGAVRAWAVDDTGPGRKVWQRLADLGVFALAVPEEHAGSGFLPVELAVAFVELGRHGVPGPVVETVAAAALLRRLGDPAPSARWLPGIAAGSHLVSYADTYGETDGTAGTDGTGEGGHPGGNAGGGRGPYTLDAHTADTTFVVAGDRLLRATGHGPVQPSLDPARRLARPAYGGEVLASGPAVRAASRHAVDVAAFLTAAQALGAGRRLLADTVTYVRQRKQFGVAVGSFQAVRHRLADALVALEFAQPLVFGAAVALAAETGADEQRGRAVATEGAGRAAAVRREVAAAKVAAGEAAYGAARAALQLHGAIGYTDELDLSLWIRKARALRTAWGTPSECRARVLAGQNIFYQ</sequence>
<dbReference type="EC" id="1.-.-.-" evidence="9"/>
<evidence type="ECO:0000256" key="5">
    <source>
        <dbReference type="ARBA" id="ARBA00023002"/>
    </source>
</evidence>
<reference evidence="9 10" key="1">
    <citation type="submission" date="2024-10" db="EMBL/GenBank/DDBJ databases">
        <title>The Natural Products Discovery Center: Release of the First 8490 Sequenced Strains for Exploring Actinobacteria Biosynthetic Diversity.</title>
        <authorList>
            <person name="Kalkreuter E."/>
            <person name="Kautsar S.A."/>
            <person name="Yang D."/>
            <person name="Bader C.D."/>
            <person name="Teijaro C.N."/>
            <person name="Fluegel L."/>
            <person name="Davis C.M."/>
            <person name="Simpson J.R."/>
            <person name="Lauterbach L."/>
            <person name="Steele A.D."/>
            <person name="Gui C."/>
            <person name="Meng S."/>
            <person name="Li G."/>
            <person name="Viehrig K."/>
            <person name="Ye F."/>
            <person name="Su P."/>
            <person name="Kiefer A.F."/>
            <person name="Nichols A."/>
            <person name="Cepeda A.J."/>
            <person name="Yan W."/>
            <person name="Fan B."/>
            <person name="Jiang Y."/>
            <person name="Adhikari A."/>
            <person name="Zheng C.-J."/>
            <person name="Schuster L."/>
            <person name="Cowan T.M."/>
            <person name="Smanski M.J."/>
            <person name="Chevrette M.G."/>
            <person name="De Carvalho L.P.S."/>
            <person name="Shen B."/>
        </authorList>
    </citation>
    <scope>NUCLEOTIDE SEQUENCE [LARGE SCALE GENOMIC DNA]</scope>
    <source>
        <strain evidence="9 10">NPDC018013</strain>
    </source>
</reference>
<dbReference type="Pfam" id="PF00441">
    <property type="entry name" value="Acyl-CoA_dh_1"/>
    <property type="match status" value="1"/>
</dbReference>
<dbReference type="Gene3D" id="1.10.540.10">
    <property type="entry name" value="Acyl-CoA dehydrogenase/oxidase, N-terminal domain"/>
    <property type="match status" value="1"/>
</dbReference>
<dbReference type="Gene3D" id="1.20.140.10">
    <property type="entry name" value="Butyryl-CoA Dehydrogenase, subunit A, domain 3"/>
    <property type="match status" value="1"/>
</dbReference>
<dbReference type="EMBL" id="JBIRGH010000002">
    <property type="protein sequence ID" value="MFH8583583.1"/>
    <property type="molecule type" value="Genomic_DNA"/>
</dbReference>
<keyword evidence="5 9" id="KW-0560">Oxidoreductase</keyword>
<evidence type="ECO:0000256" key="2">
    <source>
        <dbReference type="ARBA" id="ARBA00009347"/>
    </source>
</evidence>
<evidence type="ECO:0000256" key="6">
    <source>
        <dbReference type="SAM" id="MobiDB-lite"/>
    </source>
</evidence>
<evidence type="ECO:0000256" key="1">
    <source>
        <dbReference type="ARBA" id="ARBA00001974"/>
    </source>
</evidence>
<dbReference type="InterPro" id="IPR009100">
    <property type="entry name" value="AcylCoA_DH/oxidase_NM_dom_sf"/>
</dbReference>
<keyword evidence="10" id="KW-1185">Reference proteome</keyword>
<comment type="similarity">
    <text evidence="2">Belongs to the acyl-CoA dehydrogenase family.</text>
</comment>
<organism evidence="9 10">
    <name type="scientific">Streptomyces celluloflavus</name>
    <dbReference type="NCBI Taxonomy" id="58344"/>
    <lineage>
        <taxon>Bacteria</taxon>
        <taxon>Bacillati</taxon>
        <taxon>Actinomycetota</taxon>
        <taxon>Actinomycetes</taxon>
        <taxon>Kitasatosporales</taxon>
        <taxon>Streptomycetaceae</taxon>
        <taxon>Streptomyces</taxon>
    </lineage>
</organism>
<dbReference type="PANTHER" id="PTHR43884:SF20">
    <property type="entry name" value="ACYL-COA DEHYDROGENASE FADE28"/>
    <property type="match status" value="1"/>
</dbReference>
<gene>
    <name evidence="9" type="ORF">ACH4GP_04180</name>
</gene>
<accession>A0ABW7R6A5</accession>
<evidence type="ECO:0000313" key="9">
    <source>
        <dbReference type="EMBL" id="MFH8583583.1"/>
    </source>
</evidence>
<protein>
    <submittedName>
        <fullName evidence="9">Acyl-CoA dehydrogenase family protein</fullName>
        <ecNumber evidence="9">1.-.-.-</ecNumber>
    </submittedName>
</protein>
<keyword evidence="3" id="KW-0285">Flavoprotein</keyword>
<evidence type="ECO:0000313" key="10">
    <source>
        <dbReference type="Proteomes" id="UP001610990"/>
    </source>
</evidence>
<evidence type="ECO:0000256" key="3">
    <source>
        <dbReference type="ARBA" id="ARBA00022630"/>
    </source>
</evidence>
<feature type="domain" description="Acyl-CoA dehydrogenase/oxidase N-terminal" evidence="8">
    <location>
        <begin position="7"/>
        <end position="116"/>
    </location>
</feature>
<dbReference type="GO" id="GO:0016491">
    <property type="term" value="F:oxidoreductase activity"/>
    <property type="evidence" value="ECO:0007669"/>
    <property type="project" value="UniProtKB-KW"/>
</dbReference>
<dbReference type="SUPFAM" id="SSF47203">
    <property type="entry name" value="Acyl-CoA dehydrogenase C-terminal domain-like"/>
    <property type="match status" value="1"/>
</dbReference>
<evidence type="ECO:0000259" key="7">
    <source>
        <dbReference type="Pfam" id="PF00441"/>
    </source>
</evidence>
<dbReference type="Proteomes" id="UP001610990">
    <property type="component" value="Unassembled WGS sequence"/>
</dbReference>
<dbReference type="Pfam" id="PF02771">
    <property type="entry name" value="Acyl-CoA_dh_N"/>
    <property type="match status" value="1"/>
</dbReference>
<proteinExistence type="inferred from homology"/>
<feature type="domain" description="Acyl-CoA dehydrogenase/oxidase C-terminal" evidence="7">
    <location>
        <begin position="215"/>
        <end position="361"/>
    </location>
</feature>
<evidence type="ECO:0000259" key="8">
    <source>
        <dbReference type="Pfam" id="PF02771"/>
    </source>
</evidence>
<dbReference type="InterPro" id="IPR013786">
    <property type="entry name" value="AcylCoA_DH/ox_N"/>
</dbReference>